<comment type="similarity">
    <text evidence="1">Belongs to the peptidase S1C family.</text>
</comment>
<keyword evidence="8" id="KW-1185">Reference proteome</keyword>
<evidence type="ECO:0000259" key="6">
    <source>
        <dbReference type="SMART" id="SM00228"/>
    </source>
</evidence>
<accession>A0ABU1IRA7</accession>
<dbReference type="InterPro" id="IPR051201">
    <property type="entry name" value="Chloro_Bact_Ser_Proteases"/>
</dbReference>
<dbReference type="InterPro" id="IPR001940">
    <property type="entry name" value="Peptidase_S1C"/>
</dbReference>
<dbReference type="PANTHER" id="PTHR43343">
    <property type="entry name" value="PEPTIDASE S12"/>
    <property type="match status" value="1"/>
</dbReference>
<dbReference type="InterPro" id="IPR001478">
    <property type="entry name" value="PDZ"/>
</dbReference>
<keyword evidence="5" id="KW-0812">Transmembrane</keyword>
<evidence type="ECO:0000256" key="2">
    <source>
        <dbReference type="ARBA" id="ARBA00022670"/>
    </source>
</evidence>
<dbReference type="RefSeq" id="WP_309866952.1">
    <property type="nucleotide sequence ID" value="NZ_JAVDQG010000006.1"/>
</dbReference>
<evidence type="ECO:0000256" key="4">
    <source>
        <dbReference type="ARBA" id="ARBA00022825"/>
    </source>
</evidence>
<evidence type="ECO:0000256" key="5">
    <source>
        <dbReference type="SAM" id="Phobius"/>
    </source>
</evidence>
<dbReference type="EMBL" id="JAVDQG010000006">
    <property type="protein sequence ID" value="MDR6226689.1"/>
    <property type="molecule type" value="Genomic_DNA"/>
</dbReference>
<evidence type="ECO:0000313" key="7">
    <source>
        <dbReference type="EMBL" id="MDR6226689.1"/>
    </source>
</evidence>
<keyword evidence="3 7" id="KW-0378">Hydrolase</keyword>
<evidence type="ECO:0000256" key="1">
    <source>
        <dbReference type="ARBA" id="ARBA00010541"/>
    </source>
</evidence>
<dbReference type="Gene3D" id="2.30.42.10">
    <property type="match status" value="1"/>
</dbReference>
<dbReference type="InterPro" id="IPR043504">
    <property type="entry name" value="Peptidase_S1_PA_chymotrypsin"/>
</dbReference>
<dbReference type="Pfam" id="PF13365">
    <property type="entry name" value="Trypsin_2"/>
    <property type="match status" value="1"/>
</dbReference>
<dbReference type="SUPFAM" id="SSF50494">
    <property type="entry name" value="Trypsin-like serine proteases"/>
    <property type="match status" value="1"/>
</dbReference>
<organism evidence="7 8">
    <name type="scientific">Desmospora profundinema</name>
    <dbReference type="NCBI Taxonomy" id="1571184"/>
    <lineage>
        <taxon>Bacteria</taxon>
        <taxon>Bacillati</taxon>
        <taxon>Bacillota</taxon>
        <taxon>Bacilli</taxon>
        <taxon>Bacillales</taxon>
        <taxon>Thermoactinomycetaceae</taxon>
        <taxon>Desmospora</taxon>
    </lineage>
</organism>
<dbReference type="Gene3D" id="2.40.10.10">
    <property type="entry name" value="Trypsin-like serine proteases"/>
    <property type="match status" value="2"/>
</dbReference>
<feature type="transmembrane region" description="Helical" evidence="5">
    <location>
        <begin position="12"/>
        <end position="35"/>
    </location>
</feature>
<reference evidence="7 8" key="1">
    <citation type="submission" date="2023-07" db="EMBL/GenBank/DDBJ databases">
        <title>Genomic Encyclopedia of Type Strains, Phase IV (KMG-IV): sequencing the most valuable type-strain genomes for metagenomic binning, comparative biology and taxonomic classification.</title>
        <authorList>
            <person name="Goeker M."/>
        </authorList>
    </citation>
    <scope>NUCLEOTIDE SEQUENCE [LARGE SCALE GENOMIC DNA]</scope>
    <source>
        <strain evidence="7 8">DSM 45903</strain>
    </source>
</reference>
<evidence type="ECO:0000313" key="8">
    <source>
        <dbReference type="Proteomes" id="UP001185012"/>
    </source>
</evidence>
<dbReference type="EC" id="3.4.21.107" evidence="7"/>
<dbReference type="Proteomes" id="UP001185012">
    <property type="component" value="Unassembled WGS sequence"/>
</dbReference>
<gene>
    <name evidence="7" type="ORF">JOE21_002699</name>
</gene>
<dbReference type="InterPro" id="IPR009003">
    <property type="entry name" value="Peptidase_S1_PA"/>
</dbReference>
<sequence length="391" mass="41584">MGYYKNTKGFPLIAVIVIALITGVVSSLFTLTLALSPILTSEGLSFQKTSTSNPTPDEETVTTQPVSVDVNSDVTKAVQKALPAVVGVVNIRDSRNPFTSQSEDQGTGSGIVYAKENGKARIVTNHHVINGADEVHVVLSDDKDEKTVKATVLGSDEATDLAVLEIPDEEVKAVAELGNSDTIKAGEPAIAIGNPMGMQFYQTVTSGIISSPKRQMPLAGNQSMNVIQTDAAINPGNSGGALVNSAGQVIGINSMKIAHQGIEGIGFAIPVNEAKPIIQDLIQHGKVKRPFMGIAMRDLDTLSPNDRETKLNLPSSVTRGAVILEVTPDSSASEAGLERLDVIVELDGQKVKNAAEIQSYLWNKKEVGDHIQITYYRNGEKKTASTTLQEK</sequence>
<feature type="domain" description="PDZ" evidence="6">
    <location>
        <begin position="290"/>
        <end position="379"/>
    </location>
</feature>
<dbReference type="InterPro" id="IPR036034">
    <property type="entry name" value="PDZ_sf"/>
</dbReference>
<evidence type="ECO:0000256" key="3">
    <source>
        <dbReference type="ARBA" id="ARBA00022801"/>
    </source>
</evidence>
<dbReference type="PRINTS" id="PR00834">
    <property type="entry name" value="PROTEASES2C"/>
</dbReference>
<proteinExistence type="inferred from homology"/>
<name>A0ABU1IRA7_9BACL</name>
<dbReference type="SUPFAM" id="SSF50156">
    <property type="entry name" value="PDZ domain-like"/>
    <property type="match status" value="1"/>
</dbReference>
<keyword evidence="5" id="KW-0472">Membrane</keyword>
<keyword evidence="5" id="KW-1133">Transmembrane helix</keyword>
<dbReference type="GO" id="GO:0008233">
    <property type="term" value="F:peptidase activity"/>
    <property type="evidence" value="ECO:0007669"/>
    <property type="project" value="UniProtKB-KW"/>
</dbReference>
<protein>
    <submittedName>
        <fullName evidence="7">Serine protease Do</fullName>
        <ecNumber evidence="7">3.4.21.107</ecNumber>
    </submittedName>
</protein>
<dbReference type="SMART" id="SM00228">
    <property type="entry name" value="PDZ"/>
    <property type="match status" value="1"/>
</dbReference>
<comment type="caution">
    <text evidence="7">The sequence shown here is derived from an EMBL/GenBank/DDBJ whole genome shotgun (WGS) entry which is preliminary data.</text>
</comment>
<keyword evidence="4" id="KW-0720">Serine protease</keyword>
<dbReference type="Pfam" id="PF13180">
    <property type="entry name" value="PDZ_2"/>
    <property type="match status" value="1"/>
</dbReference>
<dbReference type="GO" id="GO:0006508">
    <property type="term" value="P:proteolysis"/>
    <property type="evidence" value="ECO:0007669"/>
    <property type="project" value="UniProtKB-KW"/>
</dbReference>
<keyword evidence="2 7" id="KW-0645">Protease</keyword>
<dbReference type="PANTHER" id="PTHR43343:SF3">
    <property type="entry name" value="PROTEASE DO-LIKE 8, CHLOROPLASTIC"/>
    <property type="match status" value="1"/>
</dbReference>